<reference evidence="1" key="1">
    <citation type="submission" date="2020-05" db="EMBL/GenBank/DDBJ databases">
        <title>Large-scale comparative analyses of tick genomes elucidate their genetic diversity and vector capacities.</title>
        <authorList>
            <person name="Jia N."/>
            <person name="Wang J."/>
            <person name="Shi W."/>
            <person name="Du L."/>
            <person name="Sun Y."/>
            <person name="Zhan W."/>
            <person name="Jiang J."/>
            <person name="Wang Q."/>
            <person name="Zhang B."/>
            <person name="Ji P."/>
            <person name="Sakyi L.B."/>
            <person name="Cui X."/>
            <person name="Yuan T."/>
            <person name="Jiang B."/>
            <person name="Yang W."/>
            <person name="Lam T.T.-Y."/>
            <person name="Chang Q."/>
            <person name="Ding S."/>
            <person name="Wang X."/>
            <person name="Zhu J."/>
            <person name="Ruan X."/>
            <person name="Zhao L."/>
            <person name="Wei J."/>
            <person name="Que T."/>
            <person name="Du C."/>
            <person name="Cheng J."/>
            <person name="Dai P."/>
            <person name="Han X."/>
            <person name="Huang E."/>
            <person name="Gao Y."/>
            <person name="Liu J."/>
            <person name="Shao H."/>
            <person name="Ye R."/>
            <person name="Li L."/>
            <person name="Wei W."/>
            <person name="Wang X."/>
            <person name="Wang C."/>
            <person name="Yang T."/>
            <person name="Huo Q."/>
            <person name="Li W."/>
            <person name="Guo W."/>
            <person name="Chen H."/>
            <person name="Zhou L."/>
            <person name="Ni X."/>
            <person name="Tian J."/>
            <person name="Zhou Y."/>
            <person name="Sheng Y."/>
            <person name="Liu T."/>
            <person name="Pan Y."/>
            <person name="Xia L."/>
            <person name="Li J."/>
            <person name="Zhao F."/>
            <person name="Cao W."/>
        </authorList>
    </citation>
    <scope>NUCLEOTIDE SEQUENCE</scope>
    <source>
        <strain evidence="1">Hyas-2018</strain>
    </source>
</reference>
<comment type="caution">
    <text evidence="1">The sequence shown here is derived from an EMBL/GenBank/DDBJ whole genome shotgun (WGS) entry which is preliminary data.</text>
</comment>
<accession>A0ACB7TC79</accession>
<evidence type="ECO:0000313" key="1">
    <source>
        <dbReference type="EMBL" id="KAH6942997.1"/>
    </source>
</evidence>
<gene>
    <name evidence="1" type="ORF">HPB50_013581</name>
</gene>
<name>A0ACB7TC79_HYAAI</name>
<proteinExistence type="predicted"/>
<evidence type="ECO:0000313" key="2">
    <source>
        <dbReference type="Proteomes" id="UP000821845"/>
    </source>
</evidence>
<keyword evidence="2" id="KW-1185">Reference proteome</keyword>
<protein>
    <submittedName>
        <fullName evidence="1">Uncharacterized protein</fullName>
    </submittedName>
</protein>
<sequence length="118" mass="12907">MLRLPNHLHVFVDVLAILDTGSSTASCPVPSLRKNKICRVHAQASSTAVGIVGLHMLERILLICPAHSKRRSVLQEAYGTLGLPSKRHKDRLFQDRNLGPVLQGFVGYLDLTGLSSNL</sequence>
<dbReference type="EMBL" id="CM023490">
    <property type="protein sequence ID" value="KAH6942997.1"/>
    <property type="molecule type" value="Genomic_DNA"/>
</dbReference>
<dbReference type="Proteomes" id="UP000821845">
    <property type="component" value="Chromosome 10"/>
</dbReference>
<organism evidence="1 2">
    <name type="scientific">Hyalomma asiaticum</name>
    <name type="common">Tick</name>
    <dbReference type="NCBI Taxonomy" id="266040"/>
    <lineage>
        <taxon>Eukaryota</taxon>
        <taxon>Metazoa</taxon>
        <taxon>Ecdysozoa</taxon>
        <taxon>Arthropoda</taxon>
        <taxon>Chelicerata</taxon>
        <taxon>Arachnida</taxon>
        <taxon>Acari</taxon>
        <taxon>Parasitiformes</taxon>
        <taxon>Ixodida</taxon>
        <taxon>Ixodoidea</taxon>
        <taxon>Ixodidae</taxon>
        <taxon>Hyalomminae</taxon>
        <taxon>Hyalomma</taxon>
    </lineage>
</organism>